<dbReference type="InterPro" id="IPR007197">
    <property type="entry name" value="rSAM"/>
</dbReference>
<evidence type="ECO:0000256" key="1">
    <source>
        <dbReference type="ARBA" id="ARBA00022485"/>
    </source>
</evidence>
<evidence type="ECO:0000256" key="3">
    <source>
        <dbReference type="ARBA" id="ARBA00022679"/>
    </source>
</evidence>
<comment type="catalytic activity">
    <reaction evidence="8 9">
        <text>[[Fe-S] cluster scaffold protein carrying a second [4Fe-4S](2+) cluster] + N(6)-octanoyl-L-lysyl-[protein] + 2 oxidized [2Fe-2S]-[ferredoxin] + 2 S-adenosyl-L-methionine + 4 H(+) = [[Fe-S] cluster scaffold protein] + N(6)-[(R)-dihydrolipoyl]-L-lysyl-[protein] + 4 Fe(3+) + 2 hydrogen sulfide + 2 5'-deoxyadenosine + 2 L-methionine + 2 reduced [2Fe-2S]-[ferredoxin]</text>
        <dbReference type="Rhea" id="RHEA:16585"/>
        <dbReference type="Rhea" id="RHEA-COMP:9928"/>
        <dbReference type="Rhea" id="RHEA-COMP:10000"/>
        <dbReference type="Rhea" id="RHEA-COMP:10001"/>
        <dbReference type="Rhea" id="RHEA-COMP:10475"/>
        <dbReference type="Rhea" id="RHEA-COMP:14568"/>
        <dbReference type="Rhea" id="RHEA-COMP:14569"/>
        <dbReference type="ChEBI" id="CHEBI:15378"/>
        <dbReference type="ChEBI" id="CHEBI:17319"/>
        <dbReference type="ChEBI" id="CHEBI:29034"/>
        <dbReference type="ChEBI" id="CHEBI:29919"/>
        <dbReference type="ChEBI" id="CHEBI:33722"/>
        <dbReference type="ChEBI" id="CHEBI:33737"/>
        <dbReference type="ChEBI" id="CHEBI:33738"/>
        <dbReference type="ChEBI" id="CHEBI:57844"/>
        <dbReference type="ChEBI" id="CHEBI:59789"/>
        <dbReference type="ChEBI" id="CHEBI:78809"/>
        <dbReference type="ChEBI" id="CHEBI:83100"/>
        <dbReference type="EC" id="2.8.1.8"/>
    </reaction>
</comment>
<feature type="binding site" evidence="9">
    <location>
        <position position="68"/>
    </location>
    <ligand>
        <name>[4Fe-4S] cluster</name>
        <dbReference type="ChEBI" id="CHEBI:49883"/>
        <label>1</label>
    </ligand>
</feature>
<dbReference type="InterPro" id="IPR058240">
    <property type="entry name" value="rSAM_sf"/>
</dbReference>
<evidence type="ECO:0000313" key="11">
    <source>
        <dbReference type="EMBL" id="PJG59182.1"/>
    </source>
</evidence>
<evidence type="ECO:0000256" key="9">
    <source>
        <dbReference type="HAMAP-Rule" id="MF_00206"/>
    </source>
</evidence>
<dbReference type="InterPro" id="IPR013785">
    <property type="entry name" value="Aldolase_TIM"/>
</dbReference>
<dbReference type="InterPro" id="IPR006638">
    <property type="entry name" value="Elp3/MiaA/NifB-like_rSAM"/>
</dbReference>
<accession>A0A2H9U564</accession>
<evidence type="ECO:0000259" key="10">
    <source>
        <dbReference type="PROSITE" id="PS51918"/>
    </source>
</evidence>
<evidence type="ECO:0000256" key="2">
    <source>
        <dbReference type="ARBA" id="ARBA00022490"/>
    </source>
</evidence>
<dbReference type="Pfam" id="PF16881">
    <property type="entry name" value="LIAS_N"/>
    <property type="match status" value="1"/>
</dbReference>
<evidence type="ECO:0000256" key="8">
    <source>
        <dbReference type="ARBA" id="ARBA00047326"/>
    </source>
</evidence>
<name>A0A2H9U564_9GAMM</name>
<comment type="function">
    <text evidence="9">Catalyzes the radical-mediated insertion of two sulfur atoms into the C-6 and C-8 positions of the octanoyl moiety bound to the lipoyl domains of lipoate-dependent enzymes, thereby converting the octanoylated domains into lipoylated derivatives.</text>
</comment>
<evidence type="ECO:0000256" key="4">
    <source>
        <dbReference type="ARBA" id="ARBA00022691"/>
    </source>
</evidence>
<dbReference type="GO" id="GO:0009249">
    <property type="term" value="P:protein lipoylation"/>
    <property type="evidence" value="ECO:0007669"/>
    <property type="project" value="UniProtKB-UniRule"/>
</dbReference>
<feature type="binding site" evidence="9">
    <location>
        <position position="308"/>
    </location>
    <ligand>
        <name>[4Fe-4S] cluster</name>
        <dbReference type="ChEBI" id="CHEBI:49883"/>
        <label>1</label>
    </ligand>
</feature>
<evidence type="ECO:0000256" key="6">
    <source>
        <dbReference type="ARBA" id="ARBA00023004"/>
    </source>
</evidence>
<dbReference type="PIRSF" id="PIRSF005963">
    <property type="entry name" value="Lipoyl_synth"/>
    <property type="match status" value="1"/>
</dbReference>
<dbReference type="Proteomes" id="UP000235861">
    <property type="component" value="Unassembled WGS sequence"/>
</dbReference>
<dbReference type="EC" id="2.8.1.8" evidence="9"/>
<comment type="pathway">
    <text evidence="9">Protein modification; protein lipoylation via endogenous pathway; protein N(6)-(lipoyl)lysine from octanoyl-[acyl-carrier-protein]: step 2/2.</text>
</comment>
<dbReference type="FunFam" id="3.20.20.70:FF:000023">
    <property type="entry name" value="Lipoyl synthase"/>
    <property type="match status" value="1"/>
</dbReference>
<keyword evidence="3 9" id="KW-0808">Transferase</keyword>
<sequence length="326" mass="37110">MSKPVRMEPGVKLRDGDKMALIPVKFMPDPTEEVLRKPDWMRIKLPASSQKIEHIKSTLRKNKLHSVCEEASCPNLAECFNHGTATFMIMGAICTRRCPFCDVAHGRPLALDPEEPKKLALTIKEMNLKYVVITSVDRDDLRDGGAQHFADCIREIREHSPQTRIEILTPDFRGRMEQALEVFRETPPDVFNHNLETAPRMYRVARPGADYKWSLELLRRIKEMHPHIPTKSGVMMGLGETNEEIVQVLKDLREHGVNMLTLGQYLQPSRHHLPVKRYVPPAEFDQLKEVAMGLGFTHAACGPFVRSSYHADLQAKGEDIVGYQAK</sequence>
<dbReference type="PANTHER" id="PTHR10949">
    <property type="entry name" value="LIPOYL SYNTHASE"/>
    <property type="match status" value="1"/>
</dbReference>
<dbReference type="CDD" id="cd01335">
    <property type="entry name" value="Radical_SAM"/>
    <property type="match status" value="1"/>
</dbReference>
<dbReference type="PROSITE" id="PS51918">
    <property type="entry name" value="RADICAL_SAM"/>
    <property type="match status" value="1"/>
</dbReference>
<dbReference type="NCBIfam" id="TIGR00510">
    <property type="entry name" value="lipA"/>
    <property type="match status" value="1"/>
</dbReference>
<gene>
    <name evidence="9 11" type="primary">lipA</name>
    <name evidence="11" type="ORF">CUC53_08690</name>
</gene>
<dbReference type="Gene3D" id="3.20.20.70">
    <property type="entry name" value="Aldolase class I"/>
    <property type="match status" value="1"/>
</dbReference>
<reference evidence="11 12" key="1">
    <citation type="submission" date="2017-11" db="EMBL/GenBank/DDBJ databases">
        <title>Draft genome sequence of environmental isolate Aeromonas cavernicola sp. nov. MDC 2508.</title>
        <authorList>
            <person name="Colston S.M."/>
            <person name="Navarro A."/>
            <person name="Martinez-Murcia A.J."/>
            <person name="Graf J."/>
        </authorList>
    </citation>
    <scope>NUCLEOTIDE SEQUENCE [LARGE SCALE GENOMIC DNA]</scope>
    <source>
        <strain evidence="11 12">MDC 2508</strain>
    </source>
</reference>
<dbReference type="GO" id="GO:0016992">
    <property type="term" value="F:lipoate synthase activity"/>
    <property type="evidence" value="ECO:0007669"/>
    <property type="project" value="UniProtKB-UniRule"/>
</dbReference>
<organism evidence="11 12">
    <name type="scientific">Aeromonas cavernicola</name>
    <dbReference type="NCBI Taxonomy" id="1006623"/>
    <lineage>
        <taxon>Bacteria</taxon>
        <taxon>Pseudomonadati</taxon>
        <taxon>Pseudomonadota</taxon>
        <taxon>Gammaproteobacteria</taxon>
        <taxon>Aeromonadales</taxon>
        <taxon>Aeromonadaceae</taxon>
        <taxon>Aeromonas</taxon>
    </lineage>
</organism>
<dbReference type="GO" id="GO:0051539">
    <property type="term" value="F:4 iron, 4 sulfur cluster binding"/>
    <property type="evidence" value="ECO:0007669"/>
    <property type="project" value="UniProtKB-UniRule"/>
</dbReference>
<dbReference type="GO" id="GO:0046872">
    <property type="term" value="F:metal ion binding"/>
    <property type="evidence" value="ECO:0007669"/>
    <property type="project" value="UniProtKB-KW"/>
</dbReference>
<dbReference type="InterPro" id="IPR031691">
    <property type="entry name" value="LIAS_N"/>
</dbReference>
<dbReference type="SUPFAM" id="SSF102114">
    <property type="entry name" value="Radical SAM enzymes"/>
    <property type="match status" value="1"/>
</dbReference>
<dbReference type="OrthoDB" id="9787898at2"/>
<comment type="similarity">
    <text evidence="9">Belongs to the radical SAM superfamily. Lipoyl synthase family.</text>
</comment>
<protein>
    <recommendedName>
        <fullName evidence="9">Lipoyl synthase</fullName>
        <ecNumber evidence="9">2.8.1.8</ecNumber>
    </recommendedName>
    <alternativeName>
        <fullName evidence="9">Lip-syn</fullName>
        <shortName evidence="9">LS</shortName>
    </alternativeName>
    <alternativeName>
        <fullName evidence="9">Lipoate synthase</fullName>
    </alternativeName>
    <alternativeName>
        <fullName evidence="9">Lipoic acid synthase</fullName>
    </alternativeName>
    <alternativeName>
        <fullName evidence="9">Sulfur insertion protein LipA</fullName>
    </alternativeName>
</protein>
<feature type="binding site" evidence="9">
    <location>
        <position position="98"/>
    </location>
    <ligand>
        <name>[4Fe-4S] cluster</name>
        <dbReference type="ChEBI" id="CHEBI:49883"/>
        <label>2</label>
        <note>4Fe-4S-S-AdoMet</note>
    </ligand>
</feature>
<keyword evidence="7 9" id="KW-0411">Iron-sulfur</keyword>
<keyword evidence="6 9" id="KW-0408">Iron</keyword>
<comment type="caution">
    <text evidence="11">The sequence shown here is derived from an EMBL/GenBank/DDBJ whole genome shotgun (WGS) entry which is preliminary data.</text>
</comment>
<comment type="cofactor">
    <cofactor evidence="9">
        <name>[4Fe-4S] cluster</name>
        <dbReference type="ChEBI" id="CHEBI:49883"/>
    </cofactor>
    <text evidence="9">Binds 2 [4Fe-4S] clusters per subunit. One cluster is coordinated with 3 cysteines and an exchangeable S-adenosyl-L-methionine.</text>
</comment>
<keyword evidence="4 9" id="KW-0949">S-adenosyl-L-methionine</keyword>
<dbReference type="SFLD" id="SFLDF00271">
    <property type="entry name" value="lipoyl_synthase"/>
    <property type="match status" value="1"/>
</dbReference>
<dbReference type="HAMAP" id="MF_00206">
    <property type="entry name" value="Lipoyl_synth"/>
    <property type="match status" value="1"/>
</dbReference>
<feature type="binding site" evidence="9">
    <location>
        <position position="79"/>
    </location>
    <ligand>
        <name>[4Fe-4S] cluster</name>
        <dbReference type="ChEBI" id="CHEBI:49883"/>
        <label>1</label>
    </ligand>
</feature>
<dbReference type="NCBIfam" id="NF009544">
    <property type="entry name" value="PRK12928.1"/>
    <property type="match status" value="1"/>
</dbReference>
<dbReference type="NCBIfam" id="NF004019">
    <property type="entry name" value="PRK05481.1"/>
    <property type="match status" value="1"/>
</dbReference>
<dbReference type="GO" id="GO:0005737">
    <property type="term" value="C:cytoplasm"/>
    <property type="evidence" value="ECO:0007669"/>
    <property type="project" value="UniProtKB-SubCell"/>
</dbReference>
<keyword evidence="1 9" id="KW-0004">4Fe-4S</keyword>
<keyword evidence="12" id="KW-1185">Reference proteome</keyword>
<keyword evidence="2 9" id="KW-0963">Cytoplasm</keyword>
<evidence type="ECO:0000256" key="7">
    <source>
        <dbReference type="ARBA" id="ARBA00023014"/>
    </source>
</evidence>
<dbReference type="EMBL" id="PGGC01000077">
    <property type="protein sequence ID" value="PJG59182.1"/>
    <property type="molecule type" value="Genomic_DNA"/>
</dbReference>
<feature type="binding site" evidence="9">
    <location>
        <position position="101"/>
    </location>
    <ligand>
        <name>[4Fe-4S] cluster</name>
        <dbReference type="ChEBI" id="CHEBI:49883"/>
        <label>2</label>
        <note>4Fe-4S-S-AdoMet</note>
    </ligand>
</feature>
<dbReference type="AlphaFoldDB" id="A0A2H9U564"/>
<evidence type="ECO:0000256" key="5">
    <source>
        <dbReference type="ARBA" id="ARBA00022723"/>
    </source>
</evidence>
<feature type="domain" description="Radical SAM core" evidence="10">
    <location>
        <begin position="80"/>
        <end position="297"/>
    </location>
</feature>
<feature type="binding site" evidence="9">
    <location>
        <position position="73"/>
    </location>
    <ligand>
        <name>[4Fe-4S] cluster</name>
        <dbReference type="ChEBI" id="CHEBI:49883"/>
        <label>1</label>
    </ligand>
</feature>
<evidence type="ECO:0000313" key="12">
    <source>
        <dbReference type="Proteomes" id="UP000235861"/>
    </source>
</evidence>
<dbReference type="InterPro" id="IPR003698">
    <property type="entry name" value="Lipoyl_synth"/>
</dbReference>
<comment type="subcellular location">
    <subcellularLocation>
        <location evidence="9">Cytoplasm</location>
    </subcellularLocation>
</comment>
<dbReference type="SFLD" id="SFLDS00029">
    <property type="entry name" value="Radical_SAM"/>
    <property type="match status" value="1"/>
</dbReference>
<dbReference type="UniPathway" id="UPA00538">
    <property type="reaction ID" value="UER00593"/>
</dbReference>
<keyword evidence="5 9" id="KW-0479">Metal-binding</keyword>
<feature type="binding site" evidence="9">
    <location>
        <position position="94"/>
    </location>
    <ligand>
        <name>[4Fe-4S] cluster</name>
        <dbReference type="ChEBI" id="CHEBI:49883"/>
        <label>2</label>
        <note>4Fe-4S-S-AdoMet</note>
    </ligand>
</feature>
<dbReference type="PANTHER" id="PTHR10949:SF0">
    <property type="entry name" value="LIPOYL SYNTHASE, MITOCHONDRIAL"/>
    <property type="match status" value="1"/>
</dbReference>
<dbReference type="Pfam" id="PF04055">
    <property type="entry name" value="Radical_SAM"/>
    <property type="match status" value="1"/>
</dbReference>
<dbReference type="RefSeq" id="WP_100293785.1">
    <property type="nucleotide sequence ID" value="NZ_PGGC01000077.1"/>
</dbReference>
<dbReference type="SMART" id="SM00729">
    <property type="entry name" value="Elp3"/>
    <property type="match status" value="1"/>
</dbReference>
<proteinExistence type="inferred from homology"/>
<dbReference type="SFLD" id="SFLDG01058">
    <property type="entry name" value="lipoyl_synthase_like"/>
    <property type="match status" value="1"/>
</dbReference>